<evidence type="ECO:0000313" key="3">
    <source>
        <dbReference type="Proteomes" id="UP000325182"/>
    </source>
</evidence>
<keyword evidence="2" id="KW-0347">Helicase</keyword>
<keyword evidence="2" id="KW-0067">ATP-binding</keyword>
<keyword evidence="2" id="KW-0378">Hydrolase</keyword>
<dbReference type="Proteomes" id="UP000325182">
    <property type="component" value="Unassembled WGS sequence"/>
</dbReference>
<gene>
    <name evidence="2" type="ORF">FZC84_01040</name>
</gene>
<evidence type="ECO:0000256" key="1">
    <source>
        <dbReference type="SAM" id="MobiDB-lite"/>
    </source>
</evidence>
<dbReference type="AlphaFoldDB" id="A0A5D4MHP7"/>
<protein>
    <submittedName>
        <fullName evidence="2">DNA helicase</fullName>
    </submittedName>
</protein>
<comment type="caution">
    <text evidence="2">The sequence shown here is derived from an EMBL/GenBank/DDBJ whole genome shotgun (WGS) entry which is preliminary data.</text>
</comment>
<sequence length="297" mass="34534">MTGWIKFNRSTIESPIWGSPFTLRLLLLLSCRALQKEFMYVEEVKVHRGQYLRSYSRLAEDLQYVENGNLRIPSKNTIKLSVDRLRKYGLISTEETKIGTLFTLLENDGDFSALENGRTEDEAQLDEADIKAALKEECKKGREEKEKEKEKESVRARDDLSSKPEVQRRVEMVTGKFLKLRNSGFYISPKEQCAIEKIAEKDIEVETLLFWMEELQSAYRKRNANDTIKSFTYYEKALMRKIRKSRSASKPPSSSANQLKETNDFLAKLERWKREGEARIANGSKRIKPAFVPVWAR</sequence>
<feature type="region of interest" description="Disordered" evidence="1">
    <location>
        <begin position="140"/>
        <end position="164"/>
    </location>
</feature>
<proteinExistence type="predicted"/>
<evidence type="ECO:0000313" key="2">
    <source>
        <dbReference type="EMBL" id="TYS01273.1"/>
    </source>
</evidence>
<reference evidence="2 3" key="1">
    <citation type="submission" date="2019-08" db="EMBL/GenBank/DDBJ databases">
        <title>Bacillus genomes from the desert of Cuatro Cienegas, Coahuila.</title>
        <authorList>
            <person name="Olmedo-Alvarez G."/>
        </authorList>
    </citation>
    <scope>NUCLEOTIDE SEQUENCE [LARGE SCALE GENOMIC DNA]</scope>
    <source>
        <strain evidence="2 3">CH128b_4D</strain>
    </source>
</reference>
<dbReference type="RefSeq" id="WP_148952633.1">
    <property type="nucleotide sequence ID" value="NZ_VTEG01000001.1"/>
</dbReference>
<dbReference type="GO" id="GO:0004386">
    <property type="term" value="F:helicase activity"/>
    <property type="evidence" value="ECO:0007669"/>
    <property type="project" value="UniProtKB-KW"/>
</dbReference>
<accession>A0A5D4MHP7</accession>
<dbReference type="EMBL" id="VTEG01000001">
    <property type="protein sequence ID" value="TYS01273.1"/>
    <property type="molecule type" value="Genomic_DNA"/>
</dbReference>
<keyword evidence="2" id="KW-0547">Nucleotide-binding</keyword>
<name>A0A5D4MHP7_9BACI</name>
<organism evidence="2 3">
    <name type="scientific">Rossellomorea vietnamensis</name>
    <dbReference type="NCBI Taxonomy" id="218284"/>
    <lineage>
        <taxon>Bacteria</taxon>
        <taxon>Bacillati</taxon>
        <taxon>Bacillota</taxon>
        <taxon>Bacilli</taxon>
        <taxon>Bacillales</taxon>
        <taxon>Bacillaceae</taxon>
        <taxon>Rossellomorea</taxon>
    </lineage>
</organism>